<keyword evidence="2" id="KW-1185">Reference proteome</keyword>
<keyword evidence="1" id="KW-0378">Hydrolase</keyword>
<dbReference type="GO" id="GO:0004519">
    <property type="term" value="F:endonuclease activity"/>
    <property type="evidence" value="ECO:0007669"/>
    <property type="project" value="UniProtKB-KW"/>
</dbReference>
<keyword evidence="1" id="KW-0540">Nuclease</keyword>
<dbReference type="AlphaFoldDB" id="A0A5B8XD89"/>
<dbReference type="Proteomes" id="UP000321934">
    <property type="component" value="Chromosome"/>
</dbReference>
<dbReference type="OrthoDB" id="7573679at2"/>
<proteinExistence type="predicted"/>
<keyword evidence="1" id="KW-0255">Endonuclease</keyword>
<organism evidence="1 2">
    <name type="scientific">Candidatus Deianiraea vastatrix</name>
    <dbReference type="NCBI Taxonomy" id="2163644"/>
    <lineage>
        <taxon>Bacteria</taxon>
        <taxon>Pseudomonadati</taxon>
        <taxon>Pseudomonadota</taxon>
        <taxon>Alphaproteobacteria</taxon>
        <taxon>Rickettsiales</taxon>
        <taxon>Candidatus Deianiraeaceae</taxon>
        <taxon>Candidatus Deianiraea</taxon>
    </lineage>
</organism>
<accession>A0A5B8XD89</accession>
<name>A0A5B8XD89_9RICK</name>
<dbReference type="RefSeq" id="WP_146820291.1">
    <property type="nucleotide sequence ID" value="NZ_CP029077.1"/>
</dbReference>
<gene>
    <name evidence="1" type="ORF">Deia_00178</name>
</gene>
<evidence type="ECO:0000313" key="1">
    <source>
        <dbReference type="EMBL" id="QED22986.1"/>
    </source>
</evidence>
<protein>
    <submittedName>
        <fullName evidence="1">HNH endonuclease</fullName>
    </submittedName>
</protein>
<evidence type="ECO:0000313" key="2">
    <source>
        <dbReference type="Proteomes" id="UP000321934"/>
    </source>
</evidence>
<sequence>MSQNLDYKNIVFDKTRYIISAVGADKGIYVGEISSNTKLFDIDVNSSIDELLKSANQEIIRKANKSRKPGDKEVLPTVWEYILVLHSLEQEEKITPVYKQILKAHYESNKFIATPTELAKDTELEKYEIINLHYGKFAKMVGEQIGFEPTQKINDKPVWTFVLCDDTHKQFKNKTQEWTWTLKKNVVNAIRFLGWFEGQDMNTTQSSHPQL</sequence>
<dbReference type="EMBL" id="CP029077">
    <property type="protein sequence ID" value="QED22986.1"/>
    <property type="molecule type" value="Genomic_DNA"/>
</dbReference>
<reference evidence="1 2" key="1">
    <citation type="journal article" date="2019" name="ISME J.">
        <title>Deianiraea, an extracellular bacterium associated with the ciliate Paramecium, suggests an alternative scenario for the evolution of Rickettsiales.</title>
        <authorList>
            <person name="Castelli M."/>
            <person name="Sabaneyeva E."/>
            <person name="Lanzoni O."/>
            <person name="Lebedeva N."/>
            <person name="Floriano A.M."/>
            <person name="Gaiarsa S."/>
            <person name="Benken K."/>
            <person name="Modeo L."/>
            <person name="Bandi C."/>
            <person name="Potekhin A."/>
            <person name="Sassera D."/>
            <person name="Petroni G."/>
        </authorList>
    </citation>
    <scope>NUCLEOTIDE SEQUENCE [LARGE SCALE GENOMIC DNA]</scope>
    <source>
        <strain evidence="1">CyL4-1</strain>
    </source>
</reference>